<dbReference type="GO" id="GO:0046695">
    <property type="term" value="C:SLIK (SAGA-like) complex"/>
    <property type="evidence" value="ECO:0007669"/>
    <property type="project" value="InterPro"/>
</dbReference>
<comment type="caution">
    <text evidence="10">The sequence shown here is derived from an EMBL/GenBank/DDBJ whole genome shotgun (WGS) entry which is preliminary data.</text>
</comment>
<dbReference type="Gene3D" id="1.10.20.10">
    <property type="entry name" value="Histone, subunit A"/>
    <property type="match status" value="1"/>
</dbReference>
<dbReference type="EMBL" id="JAZGQO010000007">
    <property type="protein sequence ID" value="KAK6182553.1"/>
    <property type="molecule type" value="Genomic_DNA"/>
</dbReference>
<name>A0AAN8JXH7_PATCE</name>
<organism evidence="10 11">
    <name type="scientific">Patella caerulea</name>
    <name type="common">Rayed Mediterranean limpet</name>
    <dbReference type="NCBI Taxonomy" id="87958"/>
    <lineage>
        <taxon>Eukaryota</taxon>
        <taxon>Metazoa</taxon>
        <taxon>Spiralia</taxon>
        <taxon>Lophotrochozoa</taxon>
        <taxon>Mollusca</taxon>
        <taxon>Gastropoda</taxon>
        <taxon>Patellogastropoda</taxon>
        <taxon>Patelloidea</taxon>
        <taxon>Patellidae</taxon>
        <taxon>Patella</taxon>
    </lineage>
</organism>
<evidence type="ECO:0000256" key="2">
    <source>
        <dbReference type="ARBA" id="ARBA00007688"/>
    </source>
</evidence>
<evidence type="ECO:0000313" key="10">
    <source>
        <dbReference type="EMBL" id="KAK6182553.1"/>
    </source>
</evidence>
<dbReference type="PANTHER" id="PTHR10221:SF22">
    <property type="entry name" value="TAF6-LIKE RNA POLYMERASE II P300_CBP-ASSOCIATED FACTOR-ASSOCIATED FACTOR 65 KDA SUBUNIT 6L"/>
    <property type="match status" value="1"/>
</dbReference>
<proteinExistence type="inferred from homology"/>
<reference evidence="10 11" key="1">
    <citation type="submission" date="2024-01" db="EMBL/GenBank/DDBJ databases">
        <title>The genome of the rayed Mediterranean limpet Patella caerulea (Linnaeus, 1758).</title>
        <authorList>
            <person name="Anh-Thu Weber A."/>
            <person name="Halstead-Nussloch G."/>
        </authorList>
    </citation>
    <scope>NUCLEOTIDE SEQUENCE [LARGE SCALE GENOMIC DNA]</scope>
    <source>
        <strain evidence="10">AATW-2023a</strain>
        <tissue evidence="10">Whole specimen</tissue>
    </source>
</reference>
<keyword evidence="6" id="KW-0804">Transcription</keyword>
<evidence type="ECO:0000313" key="11">
    <source>
        <dbReference type="Proteomes" id="UP001347796"/>
    </source>
</evidence>
<dbReference type="CDD" id="cd22932">
    <property type="entry name" value="HFD_TAF6L"/>
    <property type="match status" value="1"/>
</dbReference>
<dbReference type="GO" id="GO:0051123">
    <property type="term" value="P:RNA polymerase II preinitiation complex assembly"/>
    <property type="evidence" value="ECO:0007669"/>
    <property type="project" value="TreeGrafter"/>
</dbReference>
<dbReference type="SUPFAM" id="SSF48371">
    <property type="entry name" value="ARM repeat"/>
    <property type="match status" value="1"/>
</dbReference>
<dbReference type="InterPro" id="IPR004823">
    <property type="entry name" value="TAF_TATA-bd_Histone-like_dom"/>
</dbReference>
<dbReference type="InterPro" id="IPR046344">
    <property type="entry name" value="TAF6_C_sf"/>
</dbReference>
<dbReference type="Pfam" id="PF02969">
    <property type="entry name" value="TAF"/>
    <property type="match status" value="1"/>
</dbReference>
<evidence type="ECO:0000256" key="7">
    <source>
        <dbReference type="ARBA" id="ARBA00023242"/>
    </source>
</evidence>
<keyword evidence="7" id="KW-0539">Nucleus</keyword>
<dbReference type="PANTHER" id="PTHR10221">
    <property type="entry name" value="TRANSCRIPTION INITIATION FACTOR TFIID SUBUNIT 6"/>
    <property type="match status" value="1"/>
</dbReference>
<dbReference type="AlphaFoldDB" id="A0AAN8JXH7"/>
<dbReference type="InterPro" id="IPR009072">
    <property type="entry name" value="Histone-fold"/>
</dbReference>
<dbReference type="GO" id="GO:0016251">
    <property type="term" value="F:RNA polymerase II general transcription initiation factor activity"/>
    <property type="evidence" value="ECO:0007669"/>
    <property type="project" value="InterPro"/>
</dbReference>
<keyword evidence="5" id="KW-0805">Transcription regulation</keyword>
<dbReference type="GO" id="GO:0003713">
    <property type="term" value="F:transcription coactivator activity"/>
    <property type="evidence" value="ECO:0007669"/>
    <property type="project" value="TreeGrafter"/>
</dbReference>
<comment type="similarity">
    <text evidence="2">Belongs to the TAF6 family.</text>
</comment>
<dbReference type="InterPro" id="IPR037796">
    <property type="entry name" value="TAF6"/>
</dbReference>
<evidence type="ECO:0000256" key="5">
    <source>
        <dbReference type="ARBA" id="ARBA00023015"/>
    </source>
</evidence>
<feature type="compositionally biased region" description="Polar residues" evidence="8">
    <location>
        <begin position="763"/>
        <end position="777"/>
    </location>
</feature>
<feature type="compositionally biased region" description="Pro residues" evidence="8">
    <location>
        <begin position="658"/>
        <end position="668"/>
    </location>
</feature>
<evidence type="ECO:0000256" key="1">
    <source>
        <dbReference type="ARBA" id="ARBA00004123"/>
    </source>
</evidence>
<dbReference type="InterPro" id="IPR011442">
    <property type="entry name" value="TAF6_C"/>
</dbReference>
<dbReference type="Pfam" id="PF07571">
    <property type="entry name" value="TAF6_C"/>
    <property type="match status" value="1"/>
</dbReference>
<feature type="compositionally biased region" description="Acidic residues" evidence="8">
    <location>
        <begin position="615"/>
        <end position="630"/>
    </location>
</feature>
<evidence type="ECO:0000256" key="3">
    <source>
        <dbReference type="ARBA" id="ARBA00011538"/>
    </source>
</evidence>
<feature type="region of interest" description="Disordered" evidence="8">
    <location>
        <begin position="560"/>
        <end position="798"/>
    </location>
</feature>
<dbReference type="SMART" id="SM00803">
    <property type="entry name" value="TAF"/>
    <property type="match status" value="1"/>
</dbReference>
<dbReference type="CDD" id="cd08050">
    <property type="entry name" value="TAF6C"/>
    <property type="match status" value="1"/>
</dbReference>
<dbReference type="Gene3D" id="1.25.40.770">
    <property type="entry name" value="TAF6, C-terminal HEAT repeat domain"/>
    <property type="match status" value="1"/>
</dbReference>
<dbReference type="FunFam" id="1.10.20.10:FF:000040">
    <property type="entry name" value="TAF6-like RNA polymerase II p300/CBP-associated factor-associated factor 65 kDa subunit 6L"/>
    <property type="match status" value="1"/>
</dbReference>
<dbReference type="GO" id="GO:0046982">
    <property type="term" value="F:protein heterodimerization activity"/>
    <property type="evidence" value="ECO:0007669"/>
    <property type="project" value="InterPro"/>
</dbReference>
<feature type="domain" description="TATA box binding protein associated factor (TAF) histone-like fold" evidence="9">
    <location>
        <begin position="22"/>
        <end position="86"/>
    </location>
</feature>
<dbReference type="Proteomes" id="UP001347796">
    <property type="component" value="Unassembled WGS sequence"/>
</dbReference>
<protein>
    <recommendedName>
        <fullName evidence="4">Histone H4</fullName>
    </recommendedName>
</protein>
<evidence type="ECO:0000256" key="8">
    <source>
        <dbReference type="SAM" id="MobiDB-lite"/>
    </source>
</evidence>
<evidence type="ECO:0000259" key="9">
    <source>
        <dbReference type="SMART" id="SM00803"/>
    </source>
</evidence>
<comment type="subunit">
    <text evidence="3">The nucleosome is a histone octamer containing two molecules each of H2A, H2B, H3 and H4 assembled in one H3-H4 heterotetramer and two H2A-H2B heterodimers. The octamer wraps approximately 147 bp of DNA.</text>
</comment>
<dbReference type="SUPFAM" id="SSF47113">
    <property type="entry name" value="Histone-fold"/>
    <property type="match status" value="1"/>
</dbReference>
<evidence type="ECO:0000256" key="6">
    <source>
        <dbReference type="ARBA" id="ARBA00023163"/>
    </source>
</evidence>
<feature type="compositionally biased region" description="Basic and acidic residues" evidence="8">
    <location>
        <begin position="578"/>
        <end position="596"/>
    </location>
</feature>
<feature type="compositionally biased region" description="Polar residues" evidence="8">
    <location>
        <begin position="670"/>
        <end position="682"/>
    </location>
</feature>
<sequence>MSSDNPSSAEEKKITDNDIAFAIITKDSVRVMAEAAGHADISDEVAALLSEDISYRLREVTMNSTQFMKHGKRRKLVTEDFNRALRGMDVQPIYGHGSSEALSFKQTRDGDIHFVEDGEVNFCDIALGRYVPKNLGETSIKADWLAVEGIPKSSSTVKIKKELSEDMLNYYNNITKALLSSEADVRKVALDDIRKNPNIVPLLSYFVNYVCYGVKTVSYDITKLTILLHTIKSLINNPSLDLTPHPYLNLLVQAVMYNLTEPVAASFNNQNDHWSLRDYASRLLGEIVLKWSNPLNHLLYNTVKELKDVLFDLNKPFCSHYGAIMGLIALGNKTIEEILLPNLSTFWSHLNVAMEDISIRNALVRSDAYKVYGALLLAAELLLKNRFEEFKKEHDIGANSDNSNEAKTMNINNSSSGFIFGGANVVVKSPQELYQELYEYFGDSLTVRVDKTAEINFKEIFPPLKDDVLVSLSDADGAKSGEALLEEFMEQVRVQEILDREKKVQEEKERIIREKMEAKQRIVQQQRDAEEKKRRQIQELLKQKQEEELARQRWEEEMKKREEAVRKEREKRRRIERRKREEERRRLEEERRREELMVTSRVPRREASLVVNYKEDDDDIDVEADDDSDYVPDRPVVIERKSDHSDNTDEYNSDKGYNPPPPPPPYPGPSQESVALTSTITNPGGGIKIKIKRQPTLKSYDMEGSSSLSERTPERKEKETKDKQKRKRKSSQKSFDPFEFGEKSDTDDYASVYPPPLAGFVQQYKSPGTGESSGSDNSFRKSKLTLKLKVPSKDSTPE</sequence>
<dbReference type="GO" id="GO:0000124">
    <property type="term" value="C:SAGA complex"/>
    <property type="evidence" value="ECO:0007669"/>
    <property type="project" value="InterPro"/>
</dbReference>
<keyword evidence="11" id="KW-1185">Reference proteome</keyword>
<feature type="compositionally biased region" description="Basic and acidic residues" evidence="8">
    <location>
        <begin position="636"/>
        <end position="647"/>
    </location>
</feature>
<comment type="subcellular location">
    <subcellularLocation>
        <location evidence="1">Nucleus</location>
    </subcellularLocation>
</comment>
<dbReference type="InterPro" id="IPR016024">
    <property type="entry name" value="ARM-type_fold"/>
</dbReference>
<feature type="compositionally biased region" description="Basic and acidic residues" evidence="8">
    <location>
        <begin position="711"/>
        <end position="722"/>
    </location>
</feature>
<dbReference type="GO" id="GO:0005669">
    <property type="term" value="C:transcription factor TFIID complex"/>
    <property type="evidence" value="ECO:0007669"/>
    <property type="project" value="InterPro"/>
</dbReference>
<evidence type="ECO:0000256" key="4">
    <source>
        <dbReference type="ARBA" id="ARBA00020836"/>
    </source>
</evidence>
<gene>
    <name evidence="10" type="ORF">SNE40_010208</name>
</gene>
<accession>A0AAN8JXH7</accession>